<dbReference type="InterPro" id="IPR001461">
    <property type="entry name" value="Aspartic_peptidase_A1"/>
</dbReference>
<feature type="disulfide bond" evidence="9">
    <location>
        <begin position="352"/>
        <end position="356"/>
    </location>
</feature>
<evidence type="ECO:0000256" key="2">
    <source>
        <dbReference type="ARBA" id="ARBA00007447"/>
    </source>
</evidence>
<feature type="active site" evidence="8">
    <location>
        <position position="361"/>
    </location>
</feature>
<keyword evidence="6" id="KW-0378">Hydrolase</keyword>
<keyword evidence="5" id="KW-0064">Aspartyl protease</keyword>
<evidence type="ECO:0000256" key="3">
    <source>
        <dbReference type="ARBA" id="ARBA00011924"/>
    </source>
</evidence>
<evidence type="ECO:0000256" key="6">
    <source>
        <dbReference type="ARBA" id="ARBA00022801"/>
    </source>
</evidence>
<comment type="function">
    <text evidence="1">Shows particularly broad specificity; although bonds involving phenylalanine and leucine are preferred, many others are also cleaved to some extent.</text>
</comment>
<name>A0A8M1KP52_CLUHA</name>
<sequence>MNQHPKDVYLFCCLCHTFWQNQVDLIQVIKVGGGGVILKGSRYKELEFVVIHSVLVDLRTDCIMKLAIVLCAVVALSECLVRVPLIKHKTTREIMEEKGQWEEFRQRYPYNPLTKFDSNLFGAQQMTNDADLAYYGVISIGTPPQSFTVVFDTGSANLWVPSTFCSSPACGNHNKFDIYKSSTYVSTGKGLSIQYGTGSMQGSLGSDTVEVGGLKVVNQMFGISQSEASFMYYMKADGILGLAYASIAVEGVMPVFNNMVKEGLIENDYFSVYLSRYKLFGSSQFSLETLSTLLLKSNLFFYRSPDTGSEVVFGGYDPDHYNGDLRWIPLSSANYWQIKMDSITVNGKVVACNGGCQAIVDTGTSLIVGPQVDILNSAVGTPYGQVNCNSIASLPDVTFNINGNSFSIPSSAYVRKV</sequence>
<evidence type="ECO:0000256" key="5">
    <source>
        <dbReference type="ARBA" id="ARBA00022750"/>
    </source>
</evidence>
<keyword evidence="7 9" id="KW-1015">Disulfide bond</keyword>
<dbReference type="Proteomes" id="UP000515152">
    <property type="component" value="Chromosome 15"/>
</dbReference>
<evidence type="ECO:0000256" key="9">
    <source>
        <dbReference type="PIRSR" id="PIRSR601461-2"/>
    </source>
</evidence>
<dbReference type="Pfam" id="PF00026">
    <property type="entry name" value="Asp"/>
    <property type="match status" value="2"/>
</dbReference>
<evidence type="ECO:0000256" key="7">
    <source>
        <dbReference type="ARBA" id="ARBA00023157"/>
    </source>
</evidence>
<dbReference type="GO" id="GO:0006508">
    <property type="term" value="P:proteolysis"/>
    <property type="evidence" value="ECO:0007669"/>
    <property type="project" value="UniProtKB-KW"/>
</dbReference>
<evidence type="ECO:0000259" key="10">
    <source>
        <dbReference type="PROSITE" id="PS51767"/>
    </source>
</evidence>
<dbReference type="RefSeq" id="XP_042565836.1">
    <property type="nucleotide sequence ID" value="XM_042709902.1"/>
</dbReference>
<gene>
    <name evidence="12" type="primary">LOC105901366</name>
</gene>
<dbReference type="InterPro" id="IPR012848">
    <property type="entry name" value="Aspartic_peptidase_N"/>
</dbReference>
<evidence type="ECO:0000313" key="11">
    <source>
        <dbReference type="Proteomes" id="UP000515152"/>
    </source>
</evidence>
<dbReference type="GeneID" id="105901366"/>
<organism evidence="11 12">
    <name type="scientific">Clupea harengus</name>
    <name type="common">Atlantic herring</name>
    <dbReference type="NCBI Taxonomy" id="7950"/>
    <lineage>
        <taxon>Eukaryota</taxon>
        <taxon>Metazoa</taxon>
        <taxon>Chordata</taxon>
        <taxon>Craniata</taxon>
        <taxon>Vertebrata</taxon>
        <taxon>Euteleostomi</taxon>
        <taxon>Actinopterygii</taxon>
        <taxon>Neopterygii</taxon>
        <taxon>Teleostei</taxon>
        <taxon>Clupei</taxon>
        <taxon>Clupeiformes</taxon>
        <taxon>Clupeoidei</taxon>
        <taxon>Clupeidae</taxon>
        <taxon>Clupea</taxon>
    </lineage>
</organism>
<dbReference type="InterPro" id="IPR001969">
    <property type="entry name" value="Aspartic_peptidase_AS"/>
</dbReference>
<dbReference type="InterPro" id="IPR033121">
    <property type="entry name" value="PEPTIDASE_A1"/>
</dbReference>
<feature type="domain" description="Peptidase A1" evidence="10">
    <location>
        <begin position="134"/>
        <end position="417"/>
    </location>
</feature>
<dbReference type="PANTHER" id="PTHR47966:SF22">
    <property type="entry name" value="PEPSIN A-3-RELATED"/>
    <property type="match status" value="1"/>
</dbReference>
<protein>
    <recommendedName>
        <fullName evidence="3">pepsin A</fullName>
        <ecNumber evidence="3">3.4.23.1</ecNumber>
    </recommendedName>
</protein>
<dbReference type="Pfam" id="PF07966">
    <property type="entry name" value="A1_Propeptide"/>
    <property type="match status" value="1"/>
</dbReference>
<dbReference type="FunFam" id="2.40.70.10:FF:000004">
    <property type="entry name" value="Pepsin A"/>
    <property type="match status" value="1"/>
</dbReference>
<accession>A0A8M1KP52</accession>
<comment type="similarity">
    <text evidence="2">Belongs to the peptidase A1 family.</text>
</comment>
<dbReference type="PROSITE" id="PS51767">
    <property type="entry name" value="PEPTIDASE_A1"/>
    <property type="match status" value="1"/>
</dbReference>
<evidence type="ECO:0000256" key="1">
    <source>
        <dbReference type="ARBA" id="ARBA00002318"/>
    </source>
</evidence>
<evidence type="ECO:0000256" key="8">
    <source>
        <dbReference type="PIRSR" id="PIRSR601461-1"/>
    </source>
</evidence>
<proteinExistence type="inferred from homology"/>
<evidence type="ECO:0000256" key="4">
    <source>
        <dbReference type="ARBA" id="ARBA00022670"/>
    </source>
</evidence>
<dbReference type="PANTHER" id="PTHR47966">
    <property type="entry name" value="BETA-SITE APP-CLEAVING ENZYME, ISOFORM A-RELATED"/>
    <property type="match status" value="1"/>
</dbReference>
<keyword evidence="4" id="KW-0645">Protease</keyword>
<dbReference type="PROSITE" id="PS00141">
    <property type="entry name" value="ASP_PROTEASE"/>
    <property type="match status" value="2"/>
</dbReference>
<dbReference type="AlphaFoldDB" id="A0A8M1KP52"/>
<reference evidence="12" key="1">
    <citation type="submission" date="2025-08" db="UniProtKB">
        <authorList>
            <consortium name="RefSeq"/>
        </authorList>
    </citation>
    <scope>IDENTIFICATION</scope>
</reference>
<keyword evidence="11" id="KW-1185">Reference proteome</keyword>
<feature type="disulfide bond" evidence="9">
    <location>
        <begin position="165"/>
        <end position="170"/>
    </location>
</feature>
<dbReference type="KEGG" id="char:105901366"/>
<dbReference type="GO" id="GO:0004190">
    <property type="term" value="F:aspartic-type endopeptidase activity"/>
    <property type="evidence" value="ECO:0007669"/>
    <property type="project" value="UniProtKB-KW"/>
</dbReference>
<feature type="active site" evidence="8">
    <location>
        <position position="152"/>
    </location>
</feature>
<dbReference type="OrthoDB" id="771136at2759"/>
<evidence type="ECO:0000313" key="12">
    <source>
        <dbReference type="RefSeq" id="XP_042565836.1"/>
    </source>
</evidence>
<dbReference type="EC" id="3.4.23.1" evidence="3"/>